<dbReference type="RefSeq" id="WP_099019164.1">
    <property type="nucleotide sequence ID" value="NZ_NIHB01000002.1"/>
</dbReference>
<protein>
    <recommendedName>
        <fullName evidence="4">HEAT repeat protein</fullName>
    </recommendedName>
</protein>
<keyword evidence="1" id="KW-0732">Signal</keyword>
<evidence type="ECO:0000256" key="1">
    <source>
        <dbReference type="SAM" id="SignalP"/>
    </source>
</evidence>
<sequence>MIKTCLLLAIMFSHTCLAVIYDDYEINRELNKAELQQTTQQFLTEYFTAKNPQQTIEQLIQADMSPIEREYMLYSLLTAISQHPPQNFHQYVVDLMKTFPPQASKLHEEGNLSVPIFNLSSKAYGIENIWMAYRTEQQFNQQFEKDRVAAVDAIKSVIAGGSRPQWLGIKNSLAALSNQQQNQLADYLYQNVNVNSGLDRLISHVGLLTGNLPLIEKALSSEQQNIREYTLRKTINHLPRQQAKDLLLQSARYSADQKFSTSLLSHFSDDEAVQALLIKQLSDENLAENAAFVLSQSTNQQLPYVLMNHFLQSKQPQVKNHILLALKLNGGEEAKLILKDLTPHIEPSSKGGKWLKSFKGEQP</sequence>
<feature type="chain" id="PRO_5020620090" description="HEAT repeat protein" evidence="1">
    <location>
        <begin position="19"/>
        <end position="363"/>
    </location>
</feature>
<evidence type="ECO:0000313" key="2">
    <source>
        <dbReference type="EMBL" id="TDR22527.1"/>
    </source>
</evidence>
<reference evidence="2 3" key="1">
    <citation type="submission" date="2019-03" db="EMBL/GenBank/DDBJ databases">
        <title>Genomic Encyclopedia of Type Strains, Phase IV (KMG-IV): sequencing the most valuable type-strain genomes for metagenomic binning, comparative biology and taxonomic classification.</title>
        <authorList>
            <person name="Goeker M."/>
        </authorList>
    </citation>
    <scope>NUCLEOTIDE SEQUENCE [LARGE SCALE GENOMIC DNA]</scope>
    <source>
        <strain evidence="2 3">DSM 25488</strain>
    </source>
</reference>
<accession>A0A4R6XWK2</accession>
<name>A0A4R6XWK2_9GAMM</name>
<dbReference type="AlphaFoldDB" id="A0A4R6XWK2"/>
<evidence type="ECO:0008006" key="4">
    <source>
        <dbReference type="Google" id="ProtNLM"/>
    </source>
</evidence>
<dbReference type="Proteomes" id="UP000295724">
    <property type="component" value="Unassembled WGS sequence"/>
</dbReference>
<comment type="caution">
    <text evidence="2">The sequence shown here is derived from an EMBL/GenBank/DDBJ whole genome shotgun (WGS) entry which is preliminary data.</text>
</comment>
<dbReference type="OrthoDB" id="9990305at2"/>
<dbReference type="EMBL" id="SNZB01000002">
    <property type="protein sequence ID" value="TDR22527.1"/>
    <property type="molecule type" value="Genomic_DNA"/>
</dbReference>
<evidence type="ECO:0000313" key="3">
    <source>
        <dbReference type="Proteomes" id="UP000295724"/>
    </source>
</evidence>
<organism evidence="2 3">
    <name type="scientific">Marinicella litoralis</name>
    <dbReference type="NCBI Taxonomy" id="644220"/>
    <lineage>
        <taxon>Bacteria</taxon>
        <taxon>Pseudomonadati</taxon>
        <taxon>Pseudomonadota</taxon>
        <taxon>Gammaproteobacteria</taxon>
        <taxon>Lysobacterales</taxon>
        <taxon>Marinicellaceae</taxon>
        <taxon>Marinicella</taxon>
    </lineage>
</organism>
<feature type="signal peptide" evidence="1">
    <location>
        <begin position="1"/>
        <end position="18"/>
    </location>
</feature>
<proteinExistence type="predicted"/>
<gene>
    <name evidence="2" type="ORF">C8D91_1018</name>
</gene>
<keyword evidence="3" id="KW-1185">Reference proteome</keyword>